<keyword evidence="1" id="KW-0472">Membrane</keyword>
<keyword evidence="1" id="KW-0812">Transmembrane</keyword>
<dbReference type="EMBL" id="FP929132">
    <property type="protein sequence ID" value="CBX97903.1"/>
    <property type="molecule type" value="Genomic_DNA"/>
</dbReference>
<evidence type="ECO:0000256" key="1">
    <source>
        <dbReference type="SAM" id="Phobius"/>
    </source>
</evidence>
<protein>
    <submittedName>
        <fullName evidence="2">Predicted protein</fullName>
    </submittedName>
</protein>
<keyword evidence="1" id="KW-1133">Transmembrane helix</keyword>
<dbReference type="HOGENOM" id="CLU_834380_0_0_1"/>
<organism evidence="3">
    <name type="scientific">Leptosphaeria maculans (strain JN3 / isolate v23.1.3 / race Av1-4-5-6-7-8)</name>
    <name type="common">Blackleg fungus</name>
    <name type="synonym">Phoma lingam</name>
    <dbReference type="NCBI Taxonomy" id="985895"/>
    <lineage>
        <taxon>Eukaryota</taxon>
        <taxon>Fungi</taxon>
        <taxon>Dikarya</taxon>
        <taxon>Ascomycota</taxon>
        <taxon>Pezizomycotina</taxon>
        <taxon>Dothideomycetes</taxon>
        <taxon>Pleosporomycetidae</taxon>
        <taxon>Pleosporales</taxon>
        <taxon>Pleosporineae</taxon>
        <taxon>Leptosphaeriaceae</taxon>
        <taxon>Plenodomus</taxon>
        <taxon>Plenodomus lingam/Leptosphaeria maculans species complex</taxon>
    </lineage>
</organism>
<dbReference type="InParanoid" id="E5A2V7"/>
<gene>
    <name evidence="2" type="ORF">LEMA_P093120.1</name>
</gene>
<sequence>MCERLLLLVLLLVLLVLLLTMTMAMTRMMMMMMMLLLLLHFFFFFFFFFFACIFYHHWQDFLLSLSLSRTRVHPEVIRWFLISPPEPNAKLPRRRETFPLSLSLSLAPSLSSQTRSGLVYESWDALSSLLLLSSRLRRWFDAGQKTKQSADWAAGPSVALDPGLQPPRACGAPCQGSDEPWVAAWLGWVMEFYLWQAIILIHNLRQKESGRGKRRREREGGGPVDEAWAVKWVVVLPITQGHQHRCTLDSKQGKVASQPARSSVPLTASRSKLSLSHKSLALSLPQGSRRFVSREAGPIAHCRNIADSSSYIAMLAWGLVVADAASQRERESV</sequence>
<evidence type="ECO:0000313" key="3">
    <source>
        <dbReference type="Proteomes" id="UP000002668"/>
    </source>
</evidence>
<dbReference type="AlphaFoldDB" id="E5A2V7"/>
<dbReference type="VEuPathDB" id="FungiDB:LEMA_P093120.1"/>
<feature type="transmembrane region" description="Helical" evidence="1">
    <location>
        <begin position="6"/>
        <end position="24"/>
    </location>
</feature>
<accession>E5A2V7</accession>
<proteinExistence type="predicted"/>
<keyword evidence="3" id="KW-1185">Reference proteome</keyword>
<name>E5A2V7_LEPMJ</name>
<dbReference type="Proteomes" id="UP000002668">
    <property type="component" value="Genome"/>
</dbReference>
<feature type="transmembrane region" description="Helical" evidence="1">
    <location>
        <begin position="36"/>
        <end position="58"/>
    </location>
</feature>
<evidence type="ECO:0000313" key="2">
    <source>
        <dbReference type="EMBL" id="CBX97903.1"/>
    </source>
</evidence>
<reference evidence="3" key="1">
    <citation type="journal article" date="2011" name="Nat. Commun.">
        <title>Effector diversification within compartments of the Leptosphaeria maculans genome affected by Repeat-Induced Point mutations.</title>
        <authorList>
            <person name="Rouxel T."/>
            <person name="Grandaubert J."/>
            <person name="Hane J.K."/>
            <person name="Hoede C."/>
            <person name="van de Wouw A.P."/>
            <person name="Couloux A."/>
            <person name="Dominguez V."/>
            <person name="Anthouard V."/>
            <person name="Bally P."/>
            <person name="Bourras S."/>
            <person name="Cozijnsen A.J."/>
            <person name="Ciuffetti L.M."/>
            <person name="Degrave A."/>
            <person name="Dilmaghani A."/>
            <person name="Duret L."/>
            <person name="Fudal I."/>
            <person name="Goodwin S.B."/>
            <person name="Gout L."/>
            <person name="Glaser N."/>
            <person name="Linglin J."/>
            <person name="Kema G.H.J."/>
            <person name="Lapalu N."/>
            <person name="Lawrence C.B."/>
            <person name="May K."/>
            <person name="Meyer M."/>
            <person name="Ollivier B."/>
            <person name="Poulain J."/>
            <person name="Schoch C.L."/>
            <person name="Simon A."/>
            <person name="Spatafora J.W."/>
            <person name="Stachowiak A."/>
            <person name="Turgeon B.G."/>
            <person name="Tyler B.M."/>
            <person name="Vincent D."/>
            <person name="Weissenbach J."/>
            <person name="Amselem J."/>
            <person name="Quesneville H."/>
            <person name="Oliver R.P."/>
            <person name="Wincker P."/>
            <person name="Balesdent M.-H."/>
            <person name="Howlett B.J."/>
        </authorList>
    </citation>
    <scope>NUCLEOTIDE SEQUENCE [LARGE SCALE GENOMIC DNA]</scope>
    <source>
        <strain evidence="3">JN3 / isolate v23.1.3 / race Av1-4-5-6-7-8</strain>
    </source>
</reference>